<accession>A0ABU9LW49</accession>
<reference evidence="1 2" key="1">
    <citation type="journal article" date="2018" name="Arch. Microbiol.">
        <title>Hymenobacter segetis sp. nov., isolated from soil.</title>
        <authorList>
            <person name="Ten L.N."/>
            <person name="Lim S.J."/>
            <person name="Kim B.O."/>
            <person name="Kang I.K."/>
            <person name="Jung H.Y."/>
        </authorList>
    </citation>
    <scope>NUCLEOTIDE SEQUENCE [LARGE SCALE GENOMIC DNA]</scope>
    <source>
        <strain evidence="1 2">S7-3-11</strain>
    </source>
</reference>
<name>A0ABU9LW49_9BACT</name>
<evidence type="ECO:0008006" key="3">
    <source>
        <dbReference type="Google" id="ProtNLM"/>
    </source>
</evidence>
<dbReference type="EMBL" id="JBCEVZ010000026">
    <property type="protein sequence ID" value="MEL5994974.1"/>
    <property type="molecule type" value="Genomic_DNA"/>
</dbReference>
<protein>
    <recommendedName>
        <fullName evidence="3">STAS/SEC14 domain-containing protein</fullName>
    </recommendedName>
</protein>
<proteinExistence type="predicted"/>
<comment type="caution">
    <text evidence="1">The sequence shown here is derived from an EMBL/GenBank/DDBJ whole genome shotgun (WGS) entry which is preliminary data.</text>
</comment>
<dbReference type="Proteomes" id="UP001479606">
    <property type="component" value="Unassembled WGS sequence"/>
</dbReference>
<keyword evidence="2" id="KW-1185">Reference proteome</keyword>
<organism evidence="1 2">
    <name type="scientific">Hymenobacter segetis</name>
    <dbReference type="NCBI Taxonomy" id="2025509"/>
    <lineage>
        <taxon>Bacteria</taxon>
        <taxon>Pseudomonadati</taxon>
        <taxon>Bacteroidota</taxon>
        <taxon>Cytophagia</taxon>
        <taxon>Cytophagales</taxon>
        <taxon>Hymenobacteraceae</taxon>
        <taxon>Hymenobacter</taxon>
    </lineage>
</organism>
<evidence type="ECO:0000313" key="2">
    <source>
        <dbReference type="Proteomes" id="UP001479606"/>
    </source>
</evidence>
<dbReference type="RefSeq" id="WP_342298449.1">
    <property type="nucleotide sequence ID" value="NZ_JBCEVZ010000026.1"/>
</dbReference>
<sequence length="144" mass="15692">MQAVSVIPAPTYSLAYHESLDAVLLRWLGPYTPAEARKSYQAALALARRHCCARWLLDARSTGPLNLEVAAWLTHEFLPMAAARLAPHPLRLAVICSLARFQQLHTDPTVAAAVGAALAEERPYQAGLFYDEGAAVAWLMSRPG</sequence>
<evidence type="ECO:0000313" key="1">
    <source>
        <dbReference type="EMBL" id="MEL5994974.1"/>
    </source>
</evidence>
<gene>
    <name evidence="1" type="ORF">AAFH49_12205</name>
</gene>